<dbReference type="GO" id="GO:0006633">
    <property type="term" value="P:fatty acid biosynthetic process"/>
    <property type="evidence" value="ECO:0007669"/>
    <property type="project" value="UniProtKB-KW"/>
</dbReference>
<evidence type="ECO:0000256" key="3">
    <source>
        <dbReference type="ARBA" id="ARBA00006484"/>
    </source>
</evidence>
<evidence type="ECO:0000256" key="14">
    <source>
        <dbReference type="ARBA" id="ARBA00049069"/>
    </source>
</evidence>
<dbReference type="InterPro" id="IPR020904">
    <property type="entry name" value="Sc_DH/Rdtase_CS"/>
</dbReference>
<dbReference type="InterPro" id="IPR036291">
    <property type="entry name" value="NAD(P)-bd_dom_sf"/>
</dbReference>
<reference evidence="26 27" key="1">
    <citation type="journal article" date="2023" name="Arcadia Sci">
        <title>De novo assembly of a long-read Amblyomma americanum tick genome.</title>
        <authorList>
            <person name="Chou S."/>
            <person name="Poskanzer K.E."/>
            <person name="Rollins M."/>
            <person name="Thuy-Boun P.S."/>
        </authorList>
    </citation>
    <scope>NUCLEOTIDE SEQUENCE [LARGE SCALE GENOMIC DNA]</scope>
    <source>
        <strain evidence="26">F_SG_1</strain>
        <tissue evidence="26">Salivary glands</tissue>
    </source>
</reference>
<name>A0AAQ4EIL8_AMBAM</name>
<dbReference type="FunFam" id="3.40.50.720:FF:000231">
    <property type="entry name" value="Estradiol 17-beta-dehydrogenase 8"/>
    <property type="match status" value="1"/>
</dbReference>
<evidence type="ECO:0000256" key="22">
    <source>
        <dbReference type="ARBA" id="ARBA00081419"/>
    </source>
</evidence>
<keyword evidence="11" id="KW-0496">Mitochondrion</keyword>
<comment type="catalytic activity">
    <reaction evidence="15">
        <text>testosterone + NAD(+) = androst-4-ene-3,17-dione + NADH + H(+)</text>
        <dbReference type="Rhea" id="RHEA:14929"/>
        <dbReference type="ChEBI" id="CHEBI:15378"/>
        <dbReference type="ChEBI" id="CHEBI:16422"/>
        <dbReference type="ChEBI" id="CHEBI:17347"/>
        <dbReference type="ChEBI" id="CHEBI:57540"/>
        <dbReference type="ChEBI" id="CHEBI:57945"/>
        <dbReference type="EC" id="1.1.1.239"/>
    </reaction>
    <physiologicalReaction direction="left-to-right" evidence="15">
        <dbReference type="Rhea" id="RHEA:14930"/>
    </physiologicalReaction>
</comment>
<comment type="catalytic activity">
    <reaction evidence="16">
        <text>17beta-hydroxy-5alpha-androstan-3-one + NAD(+) = 5alpha-androstan-3,17-dione + NADH + H(+)</text>
        <dbReference type="Rhea" id="RHEA:41992"/>
        <dbReference type="ChEBI" id="CHEBI:15378"/>
        <dbReference type="ChEBI" id="CHEBI:15994"/>
        <dbReference type="ChEBI" id="CHEBI:16330"/>
        <dbReference type="ChEBI" id="CHEBI:57540"/>
        <dbReference type="ChEBI" id="CHEBI:57945"/>
    </reaction>
    <physiologicalReaction direction="left-to-right" evidence="16">
        <dbReference type="Rhea" id="RHEA:41993"/>
    </physiologicalReaction>
</comment>
<evidence type="ECO:0000256" key="20">
    <source>
        <dbReference type="ARBA" id="ARBA00070911"/>
    </source>
</evidence>
<keyword evidence="6" id="KW-0597">Phosphoprotein</keyword>
<keyword evidence="12" id="KW-0275">Fatty acid biosynthesis</keyword>
<dbReference type="GO" id="GO:0005759">
    <property type="term" value="C:mitochondrial matrix"/>
    <property type="evidence" value="ECO:0007669"/>
    <property type="project" value="UniProtKB-SubCell"/>
</dbReference>
<evidence type="ECO:0000256" key="17">
    <source>
        <dbReference type="ARBA" id="ARBA00052680"/>
    </source>
</evidence>
<protein>
    <recommendedName>
        <fullName evidence="20">(3R)-3-hydroxyacyl-CoA dehydrogenase</fullName>
        <ecNumber evidence="19">1.1.1.239</ecNumber>
        <ecNumber evidence="4">1.1.1.n12</ecNumber>
    </recommendedName>
    <alternativeName>
        <fullName evidence="22">17-beta-hydroxysteroid dehydrogenase 8</fullName>
    </alternativeName>
    <alternativeName>
        <fullName evidence="21">3-ketoacyl-[acyl-carrier-protein] reductase alpha subunit</fullName>
    </alternativeName>
    <alternativeName>
        <fullName evidence="24">3-oxoacyl-[acyl-carrier-protein] reductase</fullName>
    </alternativeName>
    <alternativeName>
        <fullName evidence="25">Estradiol 17-beta-dehydrogenase 8</fullName>
    </alternativeName>
    <alternativeName>
        <fullName evidence="23">Testosterone 17-beta-dehydrogenase 8</fullName>
    </alternativeName>
</protein>
<keyword evidence="8" id="KW-0560">Oxidoreductase</keyword>
<comment type="subunit">
    <text evidence="18">Heterotetramer with CBR4; contains two molecules of HSD17B8 and CBR4.</text>
</comment>
<comment type="subcellular location">
    <subcellularLocation>
        <location evidence="1">Mitochondrion matrix</location>
    </subcellularLocation>
</comment>
<evidence type="ECO:0000256" key="25">
    <source>
        <dbReference type="ARBA" id="ARBA00083258"/>
    </source>
</evidence>
<evidence type="ECO:0000256" key="15">
    <source>
        <dbReference type="ARBA" id="ARBA00050232"/>
    </source>
</evidence>
<evidence type="ECO:0000256" key="24">
    <source>
        <dbReference type="ARBA" id="ARBA00083097"/>
    </source>
</evidence>
<dbReference type="SUPFAM" id="SSF51735">
    <property type="entry name" value="NAD(P)-binding Rossmann-fold domains"/>
    <property type="match status" value="1"/>
</dbReference>
<evidence type="ECO:0000256" key="11">
    <source>
        <dbReference type="ARBA" id="ARBA00023128"/>
    </source>
</evidence>
<dbReference type="PROSITE" id="PS00061">
    <property type="entry name" value="ADH_SHORT"/>
    <property type="match status" value="1"/>
</dbReference>
<dbReference type="EC" id="1.1.1.239" evidence="19"/>
<evidence type="ECO:0000313" key="27">
    <source>
        <dbReference type="Proteomes" id="UP001321473"/>
    </source>
</evidence>
<comment type="caution">
    <text evidence="26">The sequence shown here is derived from an EMBL/GenBank/DDBJ whole genome shotgun (WGS) entry which is preliminary data.</text>
</comment>
<evidence type="ECO:0000256" key="16">
    <source>
        <dbReference type="ARBA" id="ARBA00050435"/>
    </source>
</evidence>
<keyword evidence="5" id="KW-0444">Lipid biosynthesis</keyword>
<keyword evidence="10" id="KW-0443">Lipid metabolism</keyword>
<evidence type="ECO:0000256" key="13">
    <source>
        <dbReference type="ARBA" id="ARBA00037929"/>
    </source>
</evidence>
<dbReference type="Gene3D" id="3.40.50.720">
    <property type="entry name" value="NAD(P)-binding Rossmann-like Domain"/>
    <property type="match status" value="1"/>
</dbReference>
<comment type="catalytic activity">
    <reaction evidence="17">
        <text>a (3R)-3-hydroxyacyl-CoA + NAD(+) = a 3-oxoacyl-CoA + NADH + H(+)</text>
        <dbReference type="Rhea" id="RHEA:32711"/>
        <dbReference type="ChEBI" id="CHEBI:15378"/>
        <dbReference type="ChEBI" id="CHEBI:57319"/>
        <dbReference type="ChEBI" id="CHEBI:57540"/>
        <dbReference type="ChEBI" id="CHEBI:57945"/>
        <dbReference type="ChEBI" id="CHEBI:90726"/>
        <dbReference type="EC" id="1.1.1.n12"/>
    </reaction>
    <physiologicalReaction direction="left-to-right" evidence="17">
        <dbReference type="Rhea" id="RHEA:32712"/>
    </physiologicalReaction>
</comment>
<dbReference type="EC" id="1.1.1.n12" evidence="4"/>
<evidence type="ECO:0000256" key="18">
    <source>
        <dbReference type="ARBA" id="ARBA00065174"/>
    </source>
</evidence>
<proteinExistence type="inferred from homology"/>
<evidence type="ECO:0000256" key="19">
    <source>
        <dbReference type="ARBA" id="ARBA00066822"/>
    </source>
</evidence>
<dbReference type="GO" id="GO:0004303">
    <property type="term" value="F:estradiol 17-beta-dehydrogenase [NAD(P)+] activity"/>
    <property type="evidence" value="ECO:0007669"/>
    <property type="project" value="UniProtKB-EC"/>
</dbReference>
<evidence type="ECO:0000256" key="8">
    <source>
        <dbReference type="ARBA" id="ARBA00023002"/>
    </source>
</evidence>
<gene>
    <name evidence="26" type="ORF">V5799_010974</name>
</gene>
<organism evidence="26 27">
    <name type="scientific">Amblyomma americanum</name>
    <name type="common">Lone star tick</name>
    <dbReference type="NCBI Taxonomy" id="6943"/>
    <lineage>
        <taxon>Eukaryota</taxon>
        <taxon>Metazoa</taxon>
        <taxon>Ecdysozoa</taxon>
        <taxon>Arthropoda</taxon>
        <taxon>Chelicerata</taxon>
        <taxon>Arachnida</taxon>
        <taxon>Acari</taxon>
        <taxon>Parasitiformes</taxon>
        <taxon>Ixodida</taxon>
        <taxon>Ixodoidea</taxon>
        <taxon>Ixodidae</taxon>
        <taxon>Amblyomminae</taxon>
        <taxon>Amblyomma</taxon>
    </lineage>
</organism>
<evidence type="ECO:0000256" key="6">
    <source>
        <dbReference type="ARBA" id="ARBA00022553"/>
    </source>
</evidence>
<evidence type="ECO:0000313" key="26">
    <source>
        <dbReference type="EMBL" id="KAK8774488.1"/>
    </source>
</evidence>
<dbReference type="AlphaFoldDB" id="A0AAQ4EIL8"/>
<keyword evidence="9" id="KW-0520">NAD</keyword>
<evidence type="ECO:0000256" key="21">
    <source>
        <dbReference type="ARBA" id="ARBA00077835"/>
    </source>
</evidence>
<dbReference type="EMBL" id="JARKHS020015369">
    <property type="protein sequence ID" value="KAK8774488.1"/>
    <property type="molecule type" value="Genomic_DNA"/>
</dbReference>
<comment type="pathway">
    <text evidence="13">Steroid biosynthesis; estrogen biosynthesis.</text>
</comment>
<dbReference type="InterPro" id="IPR002347">
    <property type="entry name" value="SDR_fam"/>
</dbReference>
<evidence type="ECO:0000256" key="2">
    <source>
        <dbReference type="ARBA" id="ARBA00005189"/>
    </source>
</evidence>
<evidence type="ECO:0000256" key="10">
    <source>
        <dbReference type="ARBA" id="ARBA00023098"/>
    </source>
</evidence>
<sequence>MALIGRLALVTGGTSGIGAAVCHALAADGATLIVAGKQLDAARGVAASLPGEDDHFALPVDIRCSSSVERLFKAVAEIPLPLSILVNCAGMIRTAPLVDTTDELFDDVVGVNLRGTFLMTREASRRMTSPGNVLPKGGGAIVNVASIIAKIGACHSIAYVAAKAGVVGLTKTAAQELAPQGIRCNAVLPGWTDTPMTATLPKEYKVLNDTMTPLGRSAQPCEVAQAIKFLCSPNNSSFITGAALEVTGGYGM</sequence>
<evidence type="ECO:0000256" key="7">
    <source>
        <dbReference type="ARBA" id="ARBA00022832"/>
    </source>
</evidence>
<comment type="pathway">
    <text evidence="2">Lipid metabolism.</text>
</comment>
<dbReference type="PRINTS" id="PR00081">
    <property type="entry name" value="GDHRDH"/>
</dbReference>
<evidence type="ECO:0000256" key="23">
    <source>
        <dbReference type="ARBA" id="ARBA00081936"/>
    </source>
</evidence>
<keyword evidence="7" id="KW-0276">Fatty acid metabolism</keyword>
<comment type="similarity">
    <text evidence="3">Belongs to the short-chain dehydrogenases/reductases (SDR) family.</text>
</comment>
<evidence type="ECO:0000256" key="5">
    <source>
        <dbReference type="ARBA" id="ARBA00022516"/>
    </source>
</evidence>
<dbReference type="PANTHER" id="PTHR24321">
    <property type="entry name" value="DEHYDROGENASES, SHORT CHAIN"/>
    <property type="match status" value="1"/>
</dbReference>
<evidence type="ECO:0000256" key="4">
    <source>
        <dbReference type="ARBA" id="ARBA00012456"/>
    </source>
</evidence>
<evidence type="ECO:0000256" key="9">
    <source>
        <dbReference type="ARBA" id="ARBA00023027"/>
    </source>
</evidence>
<evidence type="ECO:0000256" key="1">
    <source>
        <dbReference type="ARBA" id="ARBA00004305"/>
    </source>
</evidence>
<evidence type="ECO:0000256" key="12">
    <source>
        <dbReference type="ARBA" id="ARBA00023160"/>
    </source>
</evidence>
<dbReference type="GO" id="GO:0008210">
    <property type="term" value="P:estrogen metabolic process"/>
    <property type="evidence" value="ECO:0007669"/>
    <property type="project" value="UniProtKB-ARBA"/>
</dbReference>
<dbReference type="GO" id="GO:0047035">
    <property type="term" value="F:testosterone dehydrogenase (NAD+) activity"/>
    <property type="evidence" value="ECO:0007669"/>
    <property type="project" value="UniProtKB-EC"/>
</dbReference>
<comment type="catalytic activity">
    <reaction evidence="14">
        <text>17beta-estradiol + NAD(+) = estrone + NADH + H(+)</text>
        <dbReference type="Rhea" id="RHEA:24612"/>
        <dbReference type="ChEBI" id="CHEBI:15378"/>
        <dbReference type="ChEBI" id="CHEBI:16469"/>
        <dbReference type="ChEBI" id="CHEBI:17263"/>
        <dbReference type="ChEBI" id="CHEBI:57540"/>
        <dbReference type="ChEBI" id="CHEBI:57945"/>
        <dbReference type="EC" id="1.1.1.62"/>
    </reaction>
    <physiologicalReaction direction="left-to-right" evidence="14">
        <dbReference type="Rhea" id="RHEA:24613"/>
    </physiologicalReaction>
    <physiologicalReaction direction="right-to-left" evidence="14">
        <dbReference type="Rhea" id="RHEA:24614"/>
    </physiologicalReaction>
</comment>
<keyword evidence="27" id="KW-1185">Reference proteome</keyword>
<dbReference type="PANTHER" id="PTHR24321:SF8">
    <property type="entry name" value="ESTRADIOL 17-BETA-DEHYDROGENASE 8-RELATED"/>
    <property type="match status" value="1"/>
</dbReference>
<dbReference type="Pfam" id="PF13561">
    <property type="entry name" value="adh_short_C2"/>
    <property type="match status" value="1"/>
</dbReference>
<dbReference type="Proteomes" id="UP001321473">
    <property type="component" value="Unassembled WGS sequence"/>
</dbReference>
<dbReference type="PRINTS" id="PR00080">
    <property type="entry name" value="SDRFAMILY"/>
</dbReference>
<accession>A0AAQ4EIL8</accession>